<keyword evidence="3" id="KW-1185">Reference proteome</keyword>
<evidence type="ECO:0000313" key="2">
    <source>
        <dbReference type="EMBL" id="KAG5666107.1"/>
    </source>
</evidence>
<dbReference type="Proteomes" id="UP001107558">
    <property type="component" value="Unassembled WGS sequence"/>
</dbReference>
<sequence length="162" mass="18850">MKFSKEIGIYKMKSGFVKKLLKPDGELVDDNELNVEIVKWLKNRLGVNLAVLYKRRNGVRKFTIVFYCKDCKEEYKMSANFGLLKEGKSMKVKILSKIRDAFCDCAKETSDSDSTNPEVHENENPNTIQNRCLTPTENTEREDTITERKISKDSKRYSIVFY</sequence>
<dbReference type="AlphaFoldDB" id="A0A9J6B9C3"/>
<name>A0A9J6B9C3_POLVA</name>
<gene>
    <name evidence="2" type="ORF">PVAND_017736</name>
</gene>
<protein>
    <submittedName>
        <fullName evidence="2">Uncharacterized protein</fullName>
    </submittedName>
</protein>
<reference evidence="2" key="1">
    <citation type="submission" date="2021-03" db="EMBL/GenBank/DDBJ databases">
        <title>Chromosome level genome of the anhydrobiotic midge Polypedilum vanderplanki.</title>
        <authorList>
            <person name="Yoshida Y."/>
            <person name="Kikawada T."/>
            <person name="Gusev O."/>
        </authorList>
    </citation>
    <scope>NUCLEOTIDE SEQUENCE</scope>
    <source>
        <strain evidence="2">NIAS01</strain>
        <tissue evidence="2">Whole body or cell culture</tissue>
    </source>
</reference>
<proteinExistence type="predicted"/>
<evidence type="ECO:0000313" key="3">
    <source>
        <dbReference type="Proteomes" id="UP001107558"/>
    </source>
</evidence>
<organism evidence="2 3">
    <name type="scientific">Polypedilum vanderplanki</name>
    <name type="common">Sleeping chironomid midge</name>
    <dbReference type="NCBI Taxonomy" id="319348"/>
    <lineage>
        <taxon>Eukaryota</taxon>
        <taxon>Metazoa</taxon>
        <taxon>Ecdysozoa</taxon>
        <taxon>Arthropoda</taxon>
        <taxon>Hexapoda</taxon>
        <taxon>Insecta</taxon>
        <taxon>Pterygota</taxon>
        <taxon>Neoptera</taxon>
        <taxon>Endopterygota</taxon>
        <taxon>Diptera</taxon>
        <taxon>Nematocera</taxon>
        <taxon>Chironomoidea</taxon>
        <taxon>Chironomidae</taxon>
        <taxon>Chironominae</taxon>
        <taxon>Polypedilum</taxon>
        <taxon>Polypedilum</taxon>
    </lineage>
</organism>
<dbReference type="EMBL" id="JADBJN010000128">
    <property type="protein sequence ID" value="KAG5666107.1"/>
    <property type="molecule type" value="Genomic_DNA"/>
</dbReference>
<comment type="caution">
    <text evidence="2">The sequence shown here is derived from an EMBL/GenBank/DDBJ whole genome shotgun (WGS) entry which is preliminary data.</text>
</comment>
<feature type="region of interest" description="Disordered" evidence="1">
    <location>
        <begin position="108"/>
        <end position="129"/>
    </location>
</feature>
<accession>A0A9J6B9C3</accession>
<evidence type="ECO:0000256" key="1">
    <source>
        <dbReference type="SAM" id="MobiDB-lite"/>
    </source>
</evidence>